<reference evidence="2" key="1">
    <citation type="journal article" date="2022" name="Mol. Ecol. Resour.">
        <title>The genomes of chicory, endive, great burdock and yacon provide insights into Asteraceae palaeo-polyploidization history and plant inulin production.</title>
        <authorList>
            <person name="Fan W."/>
            <person name="Wang S."/>
            <person name="Wang H."/>
            <person name="Wang A."/>
            <person name="Jiang F."/>
            <person name="Liu H."/>
            <person name="Zhao H."/>
            <person name="Xu D."/>
            <person name="Zhang Y."/>
        </authorList>
    </citation>
    <scope>NUCLEOTIDE SEQUENCE [LARGE SCALE GENOMIC DNA]</scope>
    <source>
        <strain evidence="2">cv. Punajuju</strain>
    </source>
</reference>
<name>A0ACB9AFS9_CICIN</name>
<dbReference type="EMBL" id="CM042015">
    <property type="protein sequence ID" value="KAI3708703.1"/>
    <property type="molecule type" value="Genomic_DNA"/>
</dbReference>
<evidence type="ECO:0000313" key="1">
    <source>
        <dbReference type="EMBL" id="KAI3708703.1"/>
    </source>
</evidence>
<proteinExistence type="predicted"/>
<comment type="caution">
    <text evidence="1">The sequence shown here is derived from an EMBL/GenBank/DDBJ whole genome shotgun (WGS) entry which is preliminary data.</text>
</comment>
<gene>
    <name evidence="1" type="ORF">L2E82_38066</name>
</gene>
<keyword evidence="2" id="KW-1185">Reference proteome</keyword>
<reference evidence="1 2" key="2">
    <citation type="journal article" date="2022" name="Mol. Ecol. Resour.">
        <title>The genomes of chicory, endive, great burdock and yacon provide insights into Asteraceae paleo-polyploidization history and plant inulin production.</title>
        <authorList>
            <person name="Fan W."/>
            <person name="Wang S."/>
            <person name="Wang H."/>
            <person name="Wang A."/>
            <person name="Jiang F."/>
            <person name="Liu H."/>
            <person name="Zhao H."/>
            <person name="Xu D."/>
            <person name="Zhang Y."/>
        </authorList>
    </citation>
    <scope>NUCLEOTIDE SEQUENCE [LARGE SCALE GENOMIC DNA]</scope>
    <source>
        <strain evidence="2">cv. Punajuju</strain>
        <tissue evidence="1">Leaves</tissue>
    </source>
</reference>
<sequence length="87" mass="10158">MKNIHQQCCFRLPNSWPPRYFFNKPIFDSLHLPFLHGKKTIKRRPINLKTPSPLVLNEPLLDGSVVTRRTRKTRTSFNTHSITNGDS</sequence>
<evidence type="ECO:0000313" key="2">
    <source>
        <dbReference type="Proteomes" id="UP001055811"/>
    </source>
</evidence>
<dbReference type="Proteomes" id="UP001055811">
    <property type="component" value="Linkage Group LG07"/>
</dbReference>
<organism evidence="1 2">
    <name type="scientific">Cichorium intybus</name>
    <name type="common">Chicory</name>
    <dbReference type="NCBI Taxonomy" id="13427"/>
    <lineage>
        <taxon>Eukaryota</taxon>
        <taxon>Viridiplantae</taxon>
        <taxon>Streptophyta</taxon>
        <taxon>Embryophyta</taxon>
        <taxon>Tracheophyta</taxon>
        <taxon>Spermatophyta</taxon>
        <taxon>Magnoliopsida</taxon>
        <taxon>eudicotyledons</taxon>
        <taxon>Gunneridae</taxon>
        <taxon>Pentapetalae</taxon>
        <taxon>asterids</taxon>
        <taxon>campanulids</taxon>
        <taxon>Asterales</taxon>
        <taxon>Asteraceae</taxon>
        <taxon>Cichorioideae</taxon>
        <taxon>Cichorieae</taxon>
        <taxon>Cichoriinae</taxon>
        <taxon>Cichorium</taxon>
    </lineage>
</organism>
<protein>
    <submittedName>
        <fullName evidence="1">Uncharacterized protein</fullName>
    </submittedName>
</protein>
<accession>A0ACB9AFS9</accession>